<proteinExistence type="predicted"/>
<accession>A0A0F9G051</accession>
<dbReference type="AlphaFoldDB" id="A0A0F9G051"/>
<reference evidence="1" key="1">
    <citation type="journal article" date="2015" name="Nature">
        <title>Complex archaea that bridge the gap between prokaryotes and eukaryotes.</title>
        <authorList>
            <person name="Spang A."/>
            <person name="Saw J.H."/>
            <person name="Jorgensen S.L."/>
            <person name="Zaremba-Niedzwiedzka K."/>
            <person name="Martijn J."/>
            <person name="Lind A.E."/>
            <person name="van Eijk R."/>
            <person name="Schleper C."/>
            <person name="Guy L."/>
            <person name="Ettema T.J."/>
        </authorList>
    </citation>
    <scope>NUCLEOTIDE SEQUENCE</scope>
</reference>
<evidence type="ECO:0008006" key="2">
    <source>
        <dbReference type="Google" id="ProtNLM"/>
    </source>
</evidence>
<sequence>MKTVYWIIFALLCPTCAAVQEVCASEIEIIRAAIRNKCTSKTDFAILLAIRLQENGRAGLEFGIMHPDANDLDSQAGWCAATIVKNRKRWLKAGRPWDFITFLALRYCPPSADFQGHINWIKNVRYFVRNSRLRSGMNVREAPEASGLHK</sequence>
<gene>
    <name evidence="1" type="ORF">LCGC14_2179820</name>
</gene>
<comment type="caution">
    <text evidence="1">The sequence shown here is derived from an EMBL/GenBank/DDBJ whole genome shotgun (WGS) entry which is preliminary data.</text>
</comment>
<organism evidence="1">
    <name type="scientific">marine sediment metagenome</name>
    <dbReference type="NCBI Taxonomy" id="412755"/>
    <lineage>
        <taxon>unclassified sequences</taxon>
        <taxon>metagenomes</taxon>
        <taxon>ecological metagenomes</taxon>
    </lineage>
</organism>
<protein>
    <recommendedName>
        <fullName evidence="2">Transglycosylase SLT domain-containing protein</fullName>
    </recommendedName>
</protein>
<evidence type="ECO:0000313" key="1">
    <source>
        <dbReference type="EMBL" id="KKL62975.1"/>
    </source>
</evidence>
<dbReference type="EMBL" id="LAZR01028320">
    <property type="protein sequence ID" value="KKL62975.1"/>
    <property type="molecule type" value="Genomic_DNA"/>
</dbReference>
<name>A0A0F9G051_9ZZZZ</name>